<dbReference type="STRING" id="420778.A0A1S8BAE7"/>
<evidence type="ECO:0000256" key="4">
    <source>
        <dbReference type="ARBA" id="ARBA00022737"/>
    </source>
</evidence>
<feature type="region of interest" description="Disordered" evidence="8">
    <location>
        <begin position="175"/>
        <end position="197"/>
    </location>
</feature>
<evidence type="ECO:0000256" key="1">
    <source>
        <dbReference type="ARBA" id="ARBA00004123"/>
    </source>
</evidence>
<organism evidence="10 12">
    <name type="scientific">Diplodia seriata</name>
    <dbReference type="NCBI Taxonomy" id="420778"/>
    <lineage>
        <taxon>Eukaryota</taxon>
        <taxon>Fungi</taxon>
        <taxon>Dikarya</taxon>
        <taxon>Ascomycota</taxon>
        <taxon>Pezizomycotina</taxon>
        <taxon>Dothideomycetes</taxon>
        <taxon>Dothideomycetes incertae sedis</taxon>
        <taxon>Botryosphaeriales</taxon>
        <taxon>Botryosphaeriaceae</taxon>
        <taxon>Diplodia</taxon>
    </lineage>
</organism>
<gene>
    <name evidence="10" type="ORF">BK809_0000401</name>
    <name evidence="11" type="ORF">BK809_0000755</name>
</gene>
<evidence type="ECO:0000256" key="3">
    <source>
        <dbReference type="ARBA" id="ARBA00022723"/>
    </source>
</evidence>
<dbReference type="GO" id="GO:0005737">
    <property type="term" value="C:cytoplasm"/>
    <property type="evidence" value="ECO:0007669"/>
    <property type="project" value="TreeGrafter"/>
</dbReference>
<dbReference type="InterPro" id="IPR055046">
    <property type="entry name" value="Nab2-like_Znf-CCCH"/>
</dbReference>
<reference evidence="10 12" key="1">
    <citation type="submission" date="2017-01" db="EMBL/GenBank/DDBJ databases">
        <title>Draft genome sequence of Diplodia seriata F98.1, a fungal species involved in grapevine trunk diseases.</title>
        <authorList>
            <person name="Robert-Siegwald G."/>
            <person name="Vallet J."/>
            <person name="Abou-Mansour E."/>
            <person name="Xu J."/>
            <person name="Rey P."/>
            <person name="Bertsch C."/>
            <person name="Rego C."/>
            <person name="Larignon P."/>
            <person name="Fontaine F."/>
            <person name="Lebrun M.-H."/>
        </authorList>
    </citation>
    <scope>NUCLEOTIDE SEQUENCE [LARGE SCALE GENOMIC DNA]</scope>
    <source>
        <strain evidence="10 12">F98.1</strain>
    </source>
</reference>
<accession>A0A1S8BAE7</accession>
<evidence type="ECO:0000256" key="5">
    <source>
        <dbReference type="ARBA" id="ARBA00022771"/>
    </source>
</evidence>
<evidence type="ECO:0000256" key="6">
    <source>
        <dbReference type="ARBA" id="ARBA00022833"/>
    </source>
</evidence>
<protein>
    <submittedName>
        <fullName evidence="10">Nuclear polyadenylated RNA-binding protein NAB2</fullName>
    </submittedName>
</protein>
<dbReference type="FunFam" id="1.10.340.40:FF:000001">
    <property type="entry name" value="Nuclear polyadenylated RNA-binding protein nab2"/>
    <property type="match status" value="1"/>
</dbReference>
<evidence type="ECO:0000256" key="2">
    <source>
        <dbReference type="ARBA" id="ARBA00008423"/>
    </source>
</evidence>
<dbReference type="Pfam" id="PF22683">
    <property type="entry name" value="Nab2-like_zf-CCCH"/>
    <property type="match status" value="1"/>
</dbReference>
<dbReference type="GO" id="GO:0043488">
    <property type="term" value="P:regulation of mRNA stability"/>
    <property type="evidence" value="ECO:0007669"/>
    <property type="project" value="InterPro"/>
</dbReference>
<comment type="subcellular location">
    <subcellularLocation>
        <location evidence="1">Nucleus</location>
    </subcellularLocation>
</comment>
<feature type="region of interest" description="Disordered" evidence="8">
    <location>
        <begin position="460"/>
        <end position="510"/>
    </location>
</feature>
<proteinExistence type="inferred from homology"/>
<evidence type="ECO:0000313" key="12">
    <source>
        <dbReference type="Proteomes" id="UP000190776"/>
    </source>
</evidence>
<evidence type="ECO:0000259" key="9">
    <source>
        <dbReference type="Pfam" id="PF22683"/>
    </source>
</evidence>
<dbReference type="PANTHER" id="PTHR14738">
    <property type="entry name" value="ZINC FINGER CCCH DOMAIN-CONTAINING PROTEIN 14"/>
    <property type="match status" value="1"/>
</dbReference>
<dbReference type="Gene3D" id="4.10.1000.30">
    <property type="match status" value="1"/>
</dbReference>
<name>A0A1S8BAE7_9PEZI</name>
<evidence type="ECO:0000256" key="7">
    <source>
        <dbReference type="ARBA" id="ARBA00023242"/>
    </source>
</evidence>
<keyword evidence="6" id="KW-0862">Zinc</keyword>
<dbReference type="GO" id="GO:0005634">
    <property type="term" value="C:nucleus"/>
    <property type="evidence" value="ECO:0007669"/>
    <property type="project" value="UniProtKB-SubCell"/>
</dbReference>
<feature type="compositionally biased region" description="Polar residues" evidence="8">
    <location>
        <begin position="265"/>
        <end position="278"/>
    </location>
</feature>
<evidence type="ECO:0000313" key="10">
    <source>
        <dbReference type="EMBL" id="OMP84394.1"/>
    </source>
</evidence>
<dbReference type="AlphaFoldDB" id="A0A1S8BAE7"/>
<dbReference type="Gene3D" id="1.10.340.40">
    <property type="entry name" value="Nuclear abundant poly(A) RNA-bind protein 2, N-terminal domain"/>
    <property type="match status" value="1"/>
</dbReference>
<dbReference type="PANTHER" id="PTHR14738:SF29">
    <property type="entry name" value="ZINC FINGER CCCH DOMAIN-CONTAINING PROTEIN 14"/>
    <property type="match status" value="1"/>
</dbReference>
<keyword evidence="3" id="KW-0479">Metal-binding</keyword>
<evidence type="ECO:0000313" key="11">
    <source>
        <dbReference type="EMBL" id="OMP85003.1"/>
    </source>
</evidence>
<evidence type="ECO:0000256" key="8">
    <source>
        <dbReference type="SAM" id="MobiDB-lite"/>
    </source>
</evidence>
<keyword evidence="5" id="KW-0863">Zinc-finger</keyword>
<dbReference type="InterPro" id="IPR043094">
    <property type="entry name" value="Nab2/ZC3H14_N_sf"/>
</dbReference>
<dbReference type="EMBL" id="MSZU01000086">
    <property type="protein sequence ID" value="OMP85003.1"/>
    <property type="molecule type" value="Genomic_DNA"/>
</dbReference>
<comment type="similarity">
    <text evidence="2">Belongs to the ZC3H14 family.</text>
</comment>
<dbReference type="InterPro" id="IPR040366">
    <property type="entry name" value="Nab2/ZC3H14"/>
</dbReference>
<dbReference type="Gene3D" id="4.10.1000.40">
    <property type="match status" value="1"/>
</dbReference>
<sequence>MTAEVQMGTPLAEAIQSVVQPKLAEVGWSTGGSDDTALSEYIILMLVNGKTQEQIASELASDLLSLSPDDPAPRDFSRWLFEQVDALNAQINGVGSAQAADQAVPFQAMDAQGATEMMGMDAEMGDASQSTMYVPTGPKAMRNGHQTPRDKRMLGHLNKAMDRSTDAALHRVRGGGGVGRANAHGGREPPKGPRHQQNRSMAIMNGLNGMQHNGMGMPPGAGNMGMPGNPNQMMDAFKMYENMSAQMAQMSQMLAASGYSQPQQPFINPAFQKNQRGNGKSLFDRVDNSGRRNNRPQQSKRPQPQDMEMGGGEQSAANGEAGESMDVENKSETKAAWDTMCKFNAFCKNPECPYAHQTPAGNPGITVDLSDECTFDVSCKNHKCTAKHHSPARKAAFQSEVPCRFGVNCKNPHCAFQHPPPPCRFGDNCKNPDCKFTHLETKCKFNPCKNPHCAYKHDEGQRAANGSGNEHVSERKFVDETQEEELIVPGKSEEMSEGQETQAQDVDVVT</sequence>
<dbReference type="Pfam" id="PF14608">
    <property type="entry name" value="zf-CCCH_2"/>
    <property type="match status" value="3"/>
</dbReference>
<feature type="region of interest" description="Disordered" evidence="8">
    <location>
        <begin position="265"/>
        <end position="331"/>
    </location>
</feature>
<dbReference type="GO" id="GO:0008270">
    <property type="term" value="F:zinc ion binding"/>
    <property type="evidence" value="ECO:0007669"/>
    <property type="project" value="UniProtKB-KW"/>
</dbReference>
<keyword evidence="4" id="KW-0677">Repeat</keyword>
<dbReference type="Proteomes" id="UP000190776">
    <property type="component" value="Unassembled WGS sequence"/>
</dbReference>
<dbReference type="OrthoDB" id="438553at2759"/>
<dbReference type="EMBL" id="MSZU01000095">
    <property type="protein sequence ID" value="OMP84394.1"/>
    <property type="molecule type" value="Genomic_DNA"/>
</dbReference>
<feature type="domain" description="Nab2-like CCCH zinc finger" evidence="9">
    <location>
        <begin position="443"/>
        <end position="462"/>
    </location>
</feature>
<keyword evidence="7" id="KW-0539">Nucleus</keyword>
<comment type="caution">
    <text evidence="10">The sequence shown here is derived from an EMBL/GenBank/DDBJ whole genome shotgun (WGS) entry which is preliminary data.</text>
</comment>
<dbReference type="GO" id="GO:0008143">
    <property type="term" value="F:poly(A) binding"/>
    <property type="evidence" value="ECO:0007669"/>
    <property type="project" value="InterPro"/>
</dbReference>